<dbReference type="SUPFAM" id="SSF51735">
    <property type="entry name" value="NAD(P)-binding Rossmann-fold domains"/>
    <property type="match status" value="1"/>
</dbReference>
<dbReference type="EMBL" id="WSTA01000022">
    <property type="protein sequence ID" value="MWB98248.1"/>
    <property type="molecule type" value="Genomic_DNA"/>
</dbReference>
<dbReference type="Proteomes" id="UP000438182">
    <property type="component" value="Unassembled WGS sequence"/>
</dbReference>
<dbReference type="PANTHER" id="PTHR43245:SF13">
    <property type="entry name" value="UDP-D-APIOSE_UDP-D-XYLOSE SYNTHASE 2"/>
    <property type="match status" value="1"/>
</dbReference>
<dbReference type="InterPro" id="IPR050177">
    <property type="entry name" value="Lipid_A_modif_metabolic_enz"/>
</dbReference>
<organism evidence="2 3">
    <name type="scientific">Agromyces seonyuensis</name>
    <dbReference type="NCBI Taxonomy" id="2662446"/>
    <lineage>
        <taxon>Bacteria</taxon>
        <taxon>Bacillati</taxon>
        <taxon>Actinomycetota</taxon>
        <taxon>Actinomycetes</taxon>
        <taxon>Micrococcales</taxon>
        <taxon>Microbacteriaceae</taxon>
        <taxon>Agromyces</taxon>
    </lineage>
</organism>
<gene>
    <name evidence="2" type="ORF">GB864_06765</name>
</gene>
<dbReference type="AlphaFoldDB" id="A0A6I4NV42"/>
<sequence length="337" mass="35794">MRILVLGGTAWLGGLIAAGALERGHEVTCVARGEAGEVPAGTRFVGADREQDDALAAVSRERWDAVVDVARQPGQVRRAVRDLEPVAGRFVFVSSCSAYASQAELGADEDAALLPALVADRMASPEDYGSAKAACEAAVLGAFGRERSFIVRPGLLGGPGDPSGRTDYWPWRFAHPAEQGRILVPDAPDLPTAVLDVRDLVAWMLRAIEDGLSGVCNAQGRPEAFPAHLAAARVAAGSDALPIPAPEAWLQEHGVAEWAGPRSLPLWLVDRDWYGMNARSIDRALAGGLELRPLVDTLRDALAHRESLEPSALRDRAGLADADESGLLAALEERARD</sequence>
<dbReference type="InterPro" id="IPR001509">
    <property type="entry name" value="Epimerase_deHydtase"/>
</dbReference>
<evidence type="ECO:0000313" key="2">
    <source>
        <dbReference type="EMBL" id="MWB98248.1"/>
    </source>
</evidence>
<keyword evidence="3" id="KW-1185">Reference proteome</keyword>
<reference evidence="2 3" key="1">
    <citation type="submission" date="2019-12" db="EMBL/GenBank/DDBJ databases">
        <authorList>
            <person name="Kim Y.S."/>
        </authorList>
    </citation>
    <scope>NUCLEOTIDE SEQUENCE [LARGE SCALE GENOMIC DNA]</scope>
    <source>
        <strain evidence="2 3">MMS17-SY077</strain>
    </source>
</reference>
<dbReference type="InterPro" id="IPR036291">
    <property type="entry name" value="NAD(P)-bd_dom_sf"/>
</dbReference>
<comment type="caution">
    <text evidence="2">The sequence shown here is derived from an EMBL/GenBank/DDBJ whole genome shotgun (WGS) entry which is preliminary data.</text>
</comment>
<feature type="domain" description="NAD-dependent epimerase/dehydratase" evidence="1">
    <location>
        <begin position="3"/>
        <end position="210"/>
    </location>
</feature>
<evidence type="ECO:0000313" key="3">
    <source>
        <dbReference type="Proteomes" id="UP000438182"/>
    </source>
</evidence>
<name>A0A6I4NV42_9MICO</name>
<dbReference type="PANTHER" id="PTHR43245">
    <property type="entry name" value="BIFUNCTIONAL POLYMYXIN RESISTANCE PROTEIN ARNA"/>
    <property type="match status" value="1"/>
</dbReference>
<dbReference type="Gene3D" id="3.40.50.720">
    <property type="entry name" value="NAD(P)-binding Rossmann-like Domain"/>
    <property type="match status" value="1"/>
</dbReference>
<dbReference type="Pfam" id="PF01370">
    <property type="entry name" value="Epimerase"/>
    <property type="match status" value="1"/>
</dbReference>
<accession>A0A6I4NV42</accession>
<protein>
    <submittedName>
        <fullName evidence="2">NAD-dependent epimerase/dehydratase family protein</fullName>
    </submittedName>
</protein>
<evidence type="ECO:0000259" key="1">
    <source>
        <dbReference type="Pfam" id="PF01370"/>
    </source>
</evidence>
<proteinExistence type="predicted"/>